<evidence type="ECO:0000256" key="3">
    <source>
        <dbReference type="ARBA" id="ARBA00023212"/>
    </source>
</evidence>
<evidence type="ECO:0000313" key="7">
    <source>
        <dbReference type="EMBL" id="KDR21241.1"/>
    </source>
</evidence>
<dbReference type="PANTHER" id="PTHR20544">
    <property type="entry name" value="CENTROSOMAL PROTEIN CEP135"/>
    <property type="match status" value="1"/>
</dbReference>
<feature type="compositionally biased region" description="Basic and acidic residues" evidence="6">
    <location>
        <begin position="460"/>
        <end position="474"/>
    </location>
</feature>
<dbReference type="OMA" id="QGRENTM"/>
<feature type="coiled-coil region" evidence="5">
    <location>
        <begin position="598"/>
        <end position="668"/>
    </location>
</feature>
<evidence type="ECO:0000313" key="8">
    <source>
        <dbReference type="Proteomes" id="UP000027135"/>
    </source>
</evidence>
<feature type="region of interest" description="Disordered" evidence="6">
    <location>
        <begin position="386"/>
        <end position="410"/>
    </location>
</feature>
<feature type="compositionally biased region" description="Basic and acidic residues" evidence="6">
    <location>
        <begin position="484"/>
        <end position="497"/>
    </location>
</feature>
<proteinExistence type="inferred from homology"/>
<protein>
    <submittedName>
        <fullName evidence="7">Centrosomal protein of 135 kDa</fullName>
    </submittedName>
</protein>
<evidence type="ECO:0000256" key="4">
    <source>
        <dbReference type="ARBA" id="ARBA00038123"/>
    </source>
</evidence>
<dbReference type="AlphaFoldDB" id="A0A067RBK0"/>
<dbReference type="SUPFAM" id="SSF90257">
    <property type="entry name" value="Myosin rod fragments"/>
    <property type="match status" value="1"/>
</dbReference>
<reference evidence="7 8" key="1">
    <citation type="journal article" date="2014" name="Nat. Commun.">
        <title>Molecular traces of alternative social organization in a termite genome.</title>
        <authorList>
            <person name="Terrapon N."/>
            <person name="Li C."/>
            <person name="Robertson H.M."/>
            <person name="Ji L."/>
            <person name="Meng X."/>
            <person name="Booth W."/>
            <person name="Chen Z."/>
            <person name="Childers C.P."/>
            <person name="Glastad K.M."/>
            <person name="Gokhale K."/>
            <person name="Gowin J."/>
            <person name="Gronenberg W."/>
            <person name="Hermansen R.A."/>
            <person name="Hu H."/>
            <person name="Hunt B.G."/>
            <person name="Huylmans A.K."/>
            <person name="Khalil S.M."/>
            <person name="Mitchell R.D."/>
            <person name="Munoz-Torres M.C."/>
            <person name="Mustard J.A."/>
            <person name="Pan H."/>
            <person name="Reese J.T."/>
            <person name="Scharf M.E."/>
            <person name="Sun F."/>
            <person name="Vogel H."/>
            <person name="Xiao J."/>
            <person name="Yang W."/>
            <person name="Yang Z."/>
            <person name="Yang Z."/>
            <person name="Zhou J."/>
            <person name="Zhu J."/>
            <person name="Brent C.S."/>
            <person name="Elsik C.G."/>
            <person name="Goodisman M.A."/>
            <person name="Liberles D.A."/>
            <person name="Roe R.M."/>
            <person name="Vargo E.L."/>
            <person name="Vilcinskas A."/>
            <person name="Wang J."/>
            <person name="Bornberg-Bauer E."/>
            <person name="Korb J."/>
            <person name="Zhang G."/>
            <person name="Liebig J."/>
        </authorList>
    </citation>
    <scope>NUCLEOTIDE SEQUENCE [LARGE SCALE GENOMIC DNA]</scope>
    <source>
        <tissue evidence="7">Whole organism</tissue>
    </source>
</reference>
<dbReference type="eggNOG" id="ENOG502QT27">
    <property type="taxonomic scope" value="Eukaryota"/>
</dbReference>
<comment type="subcellular location">
    <subcellularLocation>
        <location evidence="1">Cytoplasm</location>
        <location evidence="1">Cytoskeleton</location>
        <location evidence="1">Microtubule organizing center</location>
        <location evidence="1">Centrosome</location>
        <location evidence="1">Centriole</location>
    </subcellularLocation>
</comment>
<evidence type="ECO:0000256" key="5">
    <source>
        <dbReference type="SAM" id="Coils"/>
    </source>
</evidence>
<feature type="coiled-coil region" evidence="5">
    <location>
        <begin position="531"/>
        <end position="566"/>
    </location>
</feature>
<feature type="region of interest" description="Disordered" evidence="6">
    <location>
        <begin position="455"/>
        <end position="497"/>
    </location>
</feature>
<dbReference type="EMBL" id="KK852566">
    <property type="protein sequence ID" value="KDR21241.1"/>
    <property type="molecule type" value="Genomic_DNA"/>
</dbReference>
<keyword evidence="2" id="KW-0963">Cytoplasm</keyword>
<dbReference type="FunCoup" id="A0A067RBK0">
    <property type="interactions" value="46"/>
</dbReference>
<gene>
    <name evidence="7" type="ORF">L798_04032</name>
</gene>
<sequence length="1184" mass="136834">MDNGMLERRYRVLRNHLDDLGYWQPLLVESLPLVERLVSDLLHTTESLRRYKELAQRSLEECGNLELVSEPYKLDNARLVKECNDLHMKLLHQTEDSDKKQKDLKLRVRKLESDNSDLQFLSSQHIARIKALEQESAQKTRKIQQLQGKSAPTNISGPGGKKKVFATKPQTTFELDPQLKLGKSCQEEQRNVSSQAKSPYTSDMMELAEQRISNLTQRIDILEEEKMQQSEIIASFKNQLNNRDREIQRLMGMLEGGRPVDAIRKDYCHCTCKDITLQLNAMSDEIKTLELKKEELEQQVKESVASQHEAMSRAVMLADRNKQLEKELHDIDQMALAVEAECNSTVKENSMRVSKIQVKLENSLMQIRDLEQEVLELKRNNQELQASMEGTRNEKHHLQRKLESALDEKKKNSDRINELTIIEHGLNKEIEQMIQETTLQKRRIAELESQLTSRVTHLGKMSDKSQKKVQPEKRQKSKSPISAPKDRRGDSIPRHASLERDVNYEALIEKLQSERDFYHNEWLSLKEQKRIAVTSNNSNELRRKLNEKEQQVMELQQANRDLLKEKEILRSCIDSLPNKETHSTMTSPCADPASGMSLKALTRRLEQERDLARDHVERLEQELDALHERLKIATETQVTEHARLEKTVNESEERVRRLEAERRELLASQGSQNATVSNFEIQVKSLQSQLFTAKTELTEQRALYNQIKTLQEQTDRALADSQGKLIKSEMELANSQECVRQLEEDRARSDQEVARLKNEISVIRGTLAQVDQEKDGLLINIDNKTEKAVMLEQELKAKEGKLSRMEELLAETRNKLSIALDDIASRDAKVRSTERDAEGLRRELEMVEQSRASALAENRRLHSDLSSLTEDCRRANNDLEVSRQEVENLKRQLQEYVSEVRRVEDMLATKEGERNEMLDHFRSLSMEASTLENNNHGLETEMQDARTRLRVANDRIADLERLLESKDTLVNGYEHQIAELSGNIAHLETQLRDELCRRSRAEEDLGVVRDLCTKLDKQKDKLMHEVTENGNIKMRLESELARLLDEQQALQEQLTKDRKSIESLENLLSSCRKETFDQKLANQGTQAEVNSLCQKIADMQKKLDKSSSELQWRQKQATELSQQVSELQRRVTSERFERVRMEEERRRAVTLSDSQGSSPSHVVIPGLNIENTDDEDRASSSTDL</sequence>
<evidence type="ECO:0000256" key="6">
    <source>
        <dbReference type="SAM" id="MobiDB-lite"/>
    </source>
</evidence>
<accession>A0A067RBK0</accession>
<comment type="similarity">
    <text evidence="4">Belongs to the CEP135/TSGA10 family.</text>
</comment>
<feature type="compositionally biased region" description="Polar residues" evidence="6">
    <location>
        <begin position="1151"/>
        <end position="1160"/>
    </location>
</feature>
<feature type="coiled-coil region" evidence="5">
    <location>
        <begin position="1033"/>
        <end position="1109"/>
    </location>
</feature>
<dbReference type="GO" id="GO:0005814">
    <property type="term" value="C:centriole"/>
    <property type="evidence" value="ECO:0007669"/>
    <property type="project" value="UniProtKB-SubCell"/>
</dbReference>
<feature type="region of interest" description="Disordered" evidence="6">
    <location>
        <begin position="1141"/>
        <end position="1184"/>
    </location>
</feature>
<feature type="coiled-coil region" evidence="5">
    <location>
        <begin position="725"/>
        <end position="1004"/>
    </location>
</feature>
<organism evidence="7 8">
    <name type="scientific">Zootermopsis nevadensis</name>
    <name type="common">Dampwood termite</name>
    <dbReference type="NCBI Taxonomy" id="136037"/>
    <lineage>
        <taxon>Eukaryota</taxon>
        <taxon>Metazoa</taxon>
        <taxon>Ecdysozoa</taxon>
        <taxon>Arthropoda</taxon>
        <taxon>Hexapoda</taxon>
        <taxon>Insecta</taxon>
        <taxon>Pterygota</taxon>
        <taxon>Neoptera</taxon>
        <taxon>Polyneoptera</taxon>
        <taxon>Dictyoptera</taxon>
        <taxon>Blattodea</taxon>
        <taxon>Blattoidea</taxon>
        <taxon>Termitoidae</taxon>
        <taxon>Termopsidae</taxon>
        <taxon>Zootermopsis</taxon>
    </lineage>
</organism>
<name>A0A067RBK0_ZOONE</name>
<dbReference type="InterPro" id="IPR051877">
    <property type="entry name" value="Centriole_BasalBody_StrucProt"/>
</dbReference>
<evidence type="ECO:0000256" key="1">
    <source>
        <dbReference type="ARBA" id="ARBA00004114"/>
    </source>
</evidence>
<dbReference type="STRING" id="136037.A0A067RBK0"/>
<evidence type="ECO:0000256" key="2">
    <source>
        <dbReference type="ARBA" id="ARBA00022490"/>
    </source>
</evidence>
<dbReference type="Proteomes" id="UP000027135">
    <property type="component" value="Unassembled WGS sequence"/>
</dbReference>
<keyword evidence="3" id="KW-0206">Cytoskeleton</keyword>
<keyword evidence="5" id="KW-0175">Coiled coil</keyword>
<feature type="coiled-coil region" evidence="5">
    <location>
        <begin position="205"/>
        <end position="239"/>
    </location>
</feature>
<dbReference type="CDD" id="cd22292">
    <property type="entry name" value="cc_Cep135_MBD"/>
    <property type="match status" value="1"/>
</dbReference>
<dbReference type="Gene3D" id="1.10.287.1490">
    <property type="match status" value="1"/>
</dbReference>
<dbReference type="InParanoid" id="A0A067RBK0"/>
<keyword evidence="8" id="KW-1185">Reference proteome</keyword>
<dbReference type="PANTHER" id="PTHR20544:SF0">
    <property type="entry name" value="NUCLEOPROTEIN TPR_MLP1 DOMAIN-CONTAINING PROTEIN"/>
    <property type="match status" value="1"/>
</dbReference>
<feature type="compositionally biased region" description="Basic and acidic residues" evidence="6">
    <location>
        <begin position="400"/>
        <end position="410"/>
    </location>
</feature>